<feature type="non-terminal residue" evidence="1">
    <location>
        <position position="1"/>
    </location>
</feature>
<keyword evidence="2" id="KW-1185">Reference proteome</keyword>
<dbReference type="Proteomes" id="UP001638806">
    <property type="component" value="Unassembled WGS sequence"/>
</dbReference>
<gene>
    <name evidence="1" type="ORF">ACCO45_008826</name>
</gene>
<evidence type="ECO:0000313" key="1">
    <source>
        <dbReference type="EMBL" id="KAL3955980.1"/>
    </source>
</evidence>
<dbReference type="EMBL" id="JBGNUJ010000008">
    <property type="protein sequence ID" value="KAL3955980.1"/>
    <property type="molecule type" value="Genomic_DNA"/>
</dbReference>
<sequence length="113" mass="12534">NPTSVNDIRSRLRAHPIPLAFCNGQPLHLTSSRRRLQHHPLPPSSRPIRPPQPSRTLLSISGADLNDAVQATAPAQRISTFPYHHRTAPPPDQRLASFASAKPTWIVVSQYLI</sequence>
<reference evidence="1" key="1">
    <citation type="submission" date="2024-12" db="EMBL/GenBank/DDBJ databases">
        <title>Comparative genomics and development of molecular markers within Purpureocillium lilacinum and among Purpureocillium species.</title>
        <authorList>
            <person name="Yeh Z.-Y."/>
            <person name="Ni N.-T."/>
            <person name="Lo P.-H."/>
            <person name="Mushyakhwo K."/>
            <person name="Lin C.-F."/>
            <person name="Nai Y.-S."/>
        </authorList>
    </citation>
    <scope>NUCLEOTIDE SEQUENCE</scope>
    <source>
        <strain evidence="1">NCHU-NPUST-175</strain>
    </source>
</reference>
<protein>
    <submittedName>
        <fullName evidence="1">Uncharacterized protein</fullName>
    </submittedName>
</protein>
<proteinExistence type="predicted"/>
<comment type="caution">
    <text evidence="1">The sequence shown here is derived from an EMBL/GenBank/DDBJ whole genome shotgun (WGS) entry which is preliminary data.</text>
</comment>
<accession>A0ACC4DHV6</accession>
<organism evidence="1 2">
    <name type="scientific">Purpureocillium lilacinum</name>
    <name type="common">Paecilomyces lilacinus</name>
    <dbReference type="NCBI Taxonomy" id="33203"/>
    <lineage>
        <taxon>Eukaryota</taxon>
        <taxon>Fungi</taxon>
        <taxon>Dikarya</taxon>
        <taxon>Ascomycota</taxon>
        <taxon>Pezizomycotina</taxon>
        <taxon>Sordariomycetes</taxon>
        <taxon>Hypocreomycetidae</taxon>
        <taxon>Hypocreales</taxon>
        <taxon>Ophiocordycipitaceae</taxon>
        <taxon>Purpureocillium</taxon>
    </lineage>
</organism>
<evidence type="ECO:0000313" key="2">
    <source>
        <dbReference type="Proteomes" id="UP001638806"/>
    </source>
</evidence>
<name>A0ACC4DHV6_PURLI</name>